<dbReference type="WBParaSite" id="PDA_v2.g24225.t1">
    <property type="protein sequence ID" value="PDA_v2.g24225.t1"/>
    <property type="gene ID" value="PDA_v2.g24225"/>
</dbReference>
<name>A0A914PZD3_9BILA</name>
<dbReference type="Proteomes" id="UP000887578">
    <property type="component" value="Unplaced"/>
</dbReference>
<protein>
    <submittedName>
        <fullName evidence="2">Uncharacterized protein</fullName>
    </submittedName>
</protein>
<sequence length="91" mass="10267">MIDYDVSSGFVGEAKIECKDKFKASLIRDGEKLPIHRTIFKAKESINFQIDYDYFGSYKGRQNEFICKVDDNGIITNIGADNFVSGAKEDS</sequence>
<keyword evidence="1" id="KW-1185">Reference proteome</keyword>
<reference evidence="2" key="1">
    <citation type="submission" date="2022-11" db="UniProtKB">
        <authorList>
            <consortium name="WormBaseParasite"/>
        </authorList>
    </citation>
    <scope>IDENTIFICATION</scope>
</reference>
<evidence type="ECO:0000313" key="2">
    <source>
        <dbReference type="WBParaSite" id="PDA_v2.g24225.t1"/>
    </source>
</evidence>
<organism evidence="1 2">
    <name type="scientific">Panagrolaimus davidi</name>
    <dbReference type="NCBI Taxonomy" id="227884"/>
    <lineage>
        <taxon>Eukaryota</taxon>
        <taxon>Metazoa</taxon>
        <taxon>Ecdysozoa</taxon>
        <taxon>Nematoda</taxon>
        <taxon>Chromadorea</taxon>
        <taxon>Rhabditida</taxon>
        <taxon>Tylenchina</taxon>
        <taxon>Panagrolaimomorpha</taxon>
        <taxon>Panagrolaimoidea</taxon>
        <taxon>Panagrolaimidae</taxon>
        <taxon>Panagrolaimus</taxon>
    </lineage>
</organism>
<proteinExistence type="predicted"/>
<evidence type="ECO:0000313" key="1">
    <source>
        <dbReference type="Proteomes" id="UP000887578"/>
    </source>
</evidence>
<accession>A0A914PZD3</accession>
<dbReference type="AlphaFoldDB" id="A0A914PZD3"/>